<evidence type="ECO:0000256" key="12">
    <source>
        <dbReference type="ARBA" id="ARBA00022741"/>
    </source>
</evidence>
<dbReference type="Proteomes" id="UP000830835">
    <property type="component" value="Unassembled WGS sequence"/>
</dbReference>
<keyword evidence="12" id="KW-0547">Nucleotide-binding</keyword>
<keyword evidence="15" id="KW-0342">GTP-binding</keyword>
<sequence length="188" mass="20591">MPIVLICGPVRSGKSRLAEKLATVSGLSVLYLATGPKPDPASDSEWAERVQQHQQRRPSSWQTRETGLDFSLRDLPQPCCVLVDSLGGWVAQGLDYFPSEWDPWVQSFLASLENFTGWVIVVAEEVGWGVVPAYPMGRLFRDRLGELTQKVAGVADQVFLVTAGFALEISRLGIPVEQVGDPGAPELR</sequence>
<dbReference type="InterPro" id="IPR027417">
    <property type="entry name" value="P-loop_NTPase"/>
</dbReference>
<keyword evidence="13 18" id="KW-0418">Kinase</keyword>
<dbReference type="NCBIfam" id="NF004469">
    <property type="entry name" value="PRK05800.1"/>
    <property type="match status" value="1"/>
</dbReference>
<keyword evidence="14" id="KW-0067">ATP-binding</keyword>
<reference evidence="18" key="1">
    <citation type="submission" date="2021-02" db="EMBL/GenBank/DDBJ databases">
        <title>The CRISPR/cas machinery reduction and long-range gene transfer in the hot spring cyanobacterium Synechococcus.</title>
        <authorList>
            <person name="Dvorak P."/>
            <person name="Jahodarova E."/>
            <person name="Hasler P."/>
            <person name="Poulickova A."/>
        </authorList>
    </citation>
    <scope>NUCLEOTIDE SEQUENCE</scope>
    <source>
        <strain evidence="18">Rupite</strain>
    </source>
</reference>
<evidence type="ECO:0000256" key="13">
    <source>
        <dbReference type="ARBA" id="ARBA00022777"/>
    </source>
</evidence>
<comment type="pathway">
    <text evidence="6">Cofactor biosynthesis; adenosylcobalamin biosynthesis; adenosylcobalamin from cob(II)yrinate a,c-diamide: step 5/7.</text>
</comment>
<dbReference type="PANTHER" id="PTHR34848:SF1">
    <property type="entry name" value="BIFUNCTIONAL ADENOSYLCOBALAMIN BIOSYNTHESIS PROTEIN COBU"/>
    <property type="match status" value="1"/>
</dbReference>
<evidence type="ECO:0000256" key="17">
    <source>
        <dbReference type="ARBA" id="ARBA00030571"/>
    </source>
</evidence>
<comment type="pathway">
    <text evidence="5">Cofactor biosynthesis; adenosylcobalamin biosynthesis; adenosylcobalamin from cob(II)yrinate a,c-diamide: step 6/7.</text>
</comment>
<keyword evidence="19" id="KW-1185">Reference proteome</keyword>
<dbReference type="PANTHER" id="PTHR34848">
    <property type="match status" value="1"/>
</dbReference>
<evidence type="ECO:0000256" key="9">
    <source>
        <dbReference type="ARBA" id="ARBA00012523"/>
    </source>
</evidence>
<dbReference type="EC" id="2.7.7.62" evidence="9"/>
<name>A0ABT0C774_THEVL</name>
<protein>
    <recommendedName>
        <fullName evidence="16">Adenosylcobinamide kinase</fullName>
        <ecNumber evidence="8">2.7.1.156</ecNumber>
        <ecNumber evidence="9">2.7.7.62</ecNumber>
    </recommendedName>
    <alternativeName>
        <fullName evidence="17">Adenosylcobinamide-phosphate guanylyltransferase</fullName>
    </alternativeName>
</protein>
<dbReference type="RefSeq" id="WP_244348763.1">
    <property type="nucleotide sequence ID" value="NZ_JAFIRA010000002.1"/>
</dbReference>
<comment type="catalytic activity">
    <reaction evidence="2">
        <text>adenosylcob(III)inamide phosphate + GTP + H(+) = adenosylcob(III)inamide-GDP + diphosphate</text>
        <dbReference type="Rhea" id="RHEA:22712"/>
        <dbReference type="ChEBI" id="CHEBI:15378"/>
        <dbReference type="ChEBI" id="CHEBI:33019"/>
        <dbReference type="ChEBI" id="CHEBI:37565"/>
        <dbReference type="ChEBI" id="CHEBI:58502"/>
        <dbReference type="ChEBI" id="CHEBI:60487"/>
        <dbReference type="EC" id="2.7.7.62"/>
    </reaction>
</comment>
<evidence type="ECO:0000313" key="19">
    <source>
        <dbReference type="Proteomes" id="UP000830835"/>
    </source>
</evidence>
<evidence type="ECO:0000256" key="3">
    <source>
        <dbReference type="ARBA" id="ARBA00001522"/>
    </source>
</evidence>
<accession>A0ABT0C774</accession>
<dbReference type="CDD" id="cd00544">
    <property type="entry name" value="CobU"/>
    <property type="match status" value="1"/>
</dbReference>
<evidence type="ECO:0000256" key="6">
    <source>
        <dbReference type="ARBA" id="ARBA00005159"/>
    </source>
</evidence>
<evidence type="ECO:0000256" key="15">
    <source>
        <dbReference type="ARBA" id="ARBA00023134"/>
    </source>
</evidence>
<comment type="catalytic activity">
    <reaction evidence="1">
        <text>adenosylcob(III)inamide + ATP = adenosylcob(III)inamide phosphate + ADP + H(+)</text>
        <dbReference type="Rhea" id="RHEA:15769"/>
        <dbReference type="ChEBI" id="CHEBI:2480"/>
        <dbReference type="ChEBI" id="CHEBI:15378"/>
        <dbReference type="ChEBI" id="CHEBI:30616"/>
        <dbReference type="ChEBI" id="CHEBI:58502"/>
        <dbReference type="ChEBI" id="CHEBI:456216"/>
        <dbReference type="EC" id="2.7.1.156"/>
    </reaction>
</comment>
<proteinExistence type="inferred from homology"/>
<keyword evidence="10" id="KW-0169">Cobalamin biosynthesis</keyword>
<evidence type="ECO:0000256" key="8">
    <source>
        <dbReference type="ARBA" id="ARBA00012016"/>
    </source>
</evidence>
<evidence type="ECO:0000256" key="5">
    <source>
        <dbReference type="ARBA" id="ARBA00004692"/>
    </source>
</evidence>
<evidence type="ECO:0000256" key="2">
    <source>
        <dbReference type="ARBA" id="ARBA00000711"/>
    </source>
</evidence>
<dbReference type="EC" id="2.7.1.156" evidence="8"/>
<evidence type="ECO:0000256" key="1">
    <source>
        <dbReference type="ARBA" id="ARBA00000312"/>
    </source>
</evidence>
<gene>
    <name evidence="18" type="primary">cobU</name>
    <name evidence="18" type="ORF">JX360_01775</name>
</gene>
<evidence type="ECO:0000313" key="18">
    <source>
        <dbReference type="EMBL" id="MCJ2541643.1"/>
    </source>
</evidence>
<evidence type="ECO:0000256" key="7">
    <source>
        <dbReference type="ARBA" id="ARBA00007490"/>
    </source>
</evidence>
<keyword evidence="18" id="KW-0548">Nucleotidyltransferase</keyword>
<keyword evidence="11 18" id="KW-0808">Transferase</keyword>
<evidence type="ECO:0000256" key="11">
    <source>
        <dbReference type="ARBA" id="ARBA00022679"/>
    </source>
</evidence>
<dbReference type="PIRSF" id="PIRSF006135">
    <property type="entry name" value="CobU"/>
    <property type="match status" value="1"/>
</dbReference>
<comment type="catalytic activity">
    <reaction evidence="3">
        <text>adenosylcob(III)inamide + GTP = adenosylcob(III)inamide phosphate + GDP + H(+)</text>
        <dbReference type="Rhea" id="RHEA:15765"/>
        <dbReference type="ChEBI" id="CHEBI:2480"/>
        <dbReference type="ChEBI" id="CHEBI:15378"/>
        <dbReference type="ChEBI" id="CHEBI:37565"/>
        <dbReference type="ChEBI" id="CHEBI:58189"/>
        <dbReference type="ChEBI" id="CHEBI:58502"/>
        <dbReference type="EC" id="2.7.1.156"/>
    </reaction>
</comment>
<dbReference type="InterPro" id="IPR003203">
    <property type="entry name" value="CobU/CobP"/>
</dbReference>
<dbReference type="Pfam" id="PF02283">
    <property type="entry name" value="CobU"/>
    <property type="match status" value="1"/>
</dbReference>
<evidence type="ECO:0000256" key="4">
    <source>
        <dbReference type="ARBA" id="ARBA00003889"/>
    </source>
</evidence>
<evidence type="ECO:0000256" key="10">
    <source>
        <dbReference type="ARBA" id="ARBA00022573"/>
    </source>
</evidence>
<dbReference type="GO" id="GO:0008820">
    <property type="term" value="F:cobinamide phosphate guanylyltransferase activity"/>
    <property type="evidence" value="ECO:0007669"/>
    <property type="project" value="UniProtKB-EC"/>
</dbReference>
<dbReference type="Gene3D" id="3.40.50.300">
    <property type="entry name" value="P-loop containing nucleotide triphosphate hydrolases"/>
    <property type="match status" value="1"/>
</dbReference>
<evidence type="ECO:0000256" key="16">
    <source>
        <dbReference type="ARBA" id="ARBA00029570"/>
    </source>
</evidence>
<dbReference type="SUPFAM" id="SSF52540">
    <property type="entry name" value="P-loop containing nucleoside triphosphate hydrolases"/>
    <property type="match status" value="1"/>
</dbReference>
<dbReference type="EMBL" id="JAFIRA010000002">
    <property type="protein sequence ID" value="MCJ2541643.1"/>
    <property type="molecule type" value="Genomic_DNA"/>
</dbReference>
<comment type="caution">
    <text evidence="18">The sequence shown here is derived from an EMBL/GenBank/DDBJ whole genome shotgun (WGS) entry which is preliminary data.</text>
</comment>
<dbReference type="GO" id="GO:0043752">
    <property type="term" value="F:adenosylcobinamide kinase activity"/>
    <property type="evidence" value="ECO:0007669"/>
    <property type="project" value="UniProtKB-EC"/>
</dbReference>
<comment type="similarity">
    <text evidence="7">Belongs to the CobU/CobP family.</text>
</comment>
<evidence type="ECO:0000256" key="14">
    <source>
        <dbReference type="ARBA" id="ARBA00022840"/>
    </source>
</evidence>
<organism evidence="18 19">
    <name type="scientific">Thermostichus vulcanus str. 'Rupite'</name>
    <dbReference type="NCBI Taxonomy" id="2813851"/>
    <lineage>
        <taxon>Bacteria</taxon>
        <taxon>Bacillati</taxon>
        <taxon>Cyanobacteriota</taxon>
        <taxon>Cyanophyceae</taxon>
        <taxon>Thermostichales</taxon>
        <taxon>Thermostichaceae</taxon>
        <taxon>Thermostichus</taxon>
    </lineage>
</organism>
<comment type="function">
    <text evidence="4">Catalyzes ATP-dependent phosphorylation of adenosylcobinamide and addition of GMP to adenosylcobinamide phosphate.</text>
</comment>